<dbReference type="GeneID" id="85441378"/>
<evidence type="ECO:0000313" key="2">
    <source>
        <dbReference type="EMBL" id="KAK1596433.1"/>
    </source>
</evidence>
<evidence type="ECO:0000256" key="1">
    <source>
        <dbReference type="SAM" id="MobiDB-lite"/>
    </source>
</evidence>
<gene>
    <name evidence="2" type="ORF">LY79DRAFT_544808</name>
</gene>
<name>A0AAD8V8M2_9PEZI</name>
<feature type="region of interest" description="Disordered" evidence="1">
    <location>
        <begin position="58"/>
        <end position="80"/>
    </location>
</feature>
<reference evidence="2" key="1">
    <citation type="submission" date="2021-06" db="EMBL/GenBank/DDBJ databases">
        <title>Comparative genomics, transcriptomics and evolutionary studies reveal genomic signatures of adaptation to plant cell wall in hemibiotrophic fungi.</title>
        <authorList>
            <consortium name="DOE Joint Genome Institute"/>
            <person name="Baroncelli R."/>
            <person name="Diaz J.F."/>
            <person name="Benocci T."/>
            <person name="Peng M."/>
            <person name="Battaglia E."/>
            <person name="Haridas S."/>
            <person name="Andreopoulos W."/>
            <person name="Labutti K."/>
            <person name="Pangilinan J."/>
            <person name="Floch G.L."/>
            <person name="Makela M.R."/>
            <person name="Henrissat B."/>
            <person name="Grigoriev I.V."/>
            <person name="Crouch J.A."/>
            <person name="De Vries R.P."/>
            <person name="Sukno S.A."/>
            <person name="Thon M.R."/>
        </authorList>
    </citation>
    <scope>NUCLEOTIDE SEQUENCE</scope>
    <source>
        <strain evidence="2">CBS 125086</strain>
    </source>
</reference>
<evidence type="ECO:0000313" key="3">
    <source>
        <dbReference type="Proteomes" id="UP001230504"/>
    </source>
</evidence>
<comment type="caution">
    <text evidence="2">The sequence shown here is derived from an EMBL/GenBank/DDBJ whole genome shotgun (WGS) entry which is preliminary data.</text>
</comment>
<accession>A0AAD8V8M2</accession>
<protein>
    <submittedName>
        <fullName evidence="2">Uncharacterized protein</fullName>
    </submittedName>
</protein>
<dbReference type="AlphaFoldDB" id="A0AAD8V8M2"/>
<proteinExistence type="predicted"/>
<dbReference type="Proteomes" id="UP001230504">
    <property type="component" value="Unassembled WGS sequence"/>
</dbReference>
<organism evidence="2 3">
    <name type="scientific">Colletotrichum navitas</name>
    <dbReference type="NCBI Taxonomy" id="681940"/>
    <lineage>
        <taxon>Eukaryota</taxon>
        <taxon>Fungi</taxon>
        <taxon>Dikarya</taxon>
        <taxon>Ascomycota</taxon>
        <taxon>Pezizomycotina</taxon>
        <taxon>Sordariomycetes</taxon>
        <taxon>Hypocreomycetidae</taxon>
        <taxon>Glomerellales</taxon>
        <taxon>Glomerellaceae</taxon>
        <taxon>Colletotrichum</taxon>
        <taxon>Colletotrichum graminicola species complex</taxon>
    </lineage>
</organism>
<sequence>MSITVSVVHIPWLSSVVGYVSLANGFSAIDQSPPDGIGYVSRHALDFYWTGRIATGTDRAKRKKNRGGRAGFMHGSVLRH</sequence>
<dbReference type="EMBL" id="JAHLJV010000012">
    <property type="protein sequence ID" value="KAK1596433.1"/>
    <property type="molecule type" value="Genomic_DNA"/>
</dbReference>
<keyword evidence="3" id="KW-1185">Reference proteome</keyword>
<dbReference type="RefSeq" id="XP_060417319.1">
    <property type="nucleotide sequence ID" value="XM_060557138.1"/>
</dbReference>